<accession>A0A9P4HT76</accession>
<keyword evidence="2" id="KW-0560">Oxidoreductase</keyword>
<dbReference type="Proteomes" id="UP000799776">
    <property type="component" value="Unassembled WGS sequence"/>
</dbReference>
<dbReference type="EMBL" id="ML978724">
    <property type="protein sequence ID" value="KAF2086437.1"/>
    <property type="molecule type" value="Genomic_DNA"/>
</dbReference>
<keyword evidence="6" id="KW-1185">Reference proteome</keyword>
<dbReference type="PANTHER" id="PTHR13789:SF172">
    <property type="entry name" value="HYDROXYLASE, PUTATIVE (AFU_ORTHOLOGUE AFUA_1G12410)-RELATED"/>
    <property type="match status" value="1"/>
</dbReference>
<evidence type="ECO:0000256" key="2">
    <source>
        <dbReference type="ARBA" id="ARBA00023002"/>
    </source>
</evidence>
<dbReference type="PANTHER" id="PTHR13789">
    <property type="entry name" value="MONOOXYGENASE"/>
    <property type="match status" value="1"/>
</dbReference>
<evidence type="ECO:0000256" key="1">
    <source>
        <dbReference type="ARBA" id="ARBA00007992"/>
    </source>
</evidence>
<keyword evidence="3" id="KW-0503">Monooxygenase</keyword>
<comment type="caution">
    <text evidence="5">The sequence shown here is derived from an EMBL/GenBank/DDBJ whole genome shotgun (WGS) entry which is preliminary data.</text>
</comment>
<dbReference type="Gene3D" id="3.50.50.60">
    <property type="entry name" value="FAD/NAD(P)-binding domain"/>
    <property type="match status" value="1"/>
</dbReference>
<dbReference type="SUPFAM" id="SSF51905">
    <property type="entry name" value="FAD/NAD(P)-binding domain"/>
    <property type="match status" value="1"/>
</dbReference>
<evidence type="ECO:0000313" key="6">
    <source>
        <dbReference type="Proteomes" id="UP000799776"/>
    </source>
</evidence>
<dbReference type="InterPro" id="IPR050493">
    <property type="entry name" value="FAD-dep_Monooxygenase_BioMet"/>
</dbReference>
<dbReference type="InterPro" id="IPR036188">
    <property type="entry name" value="FAD/NAD-bd_sf"/>
</dbReference>
<organism evidence="5 6">
    <name type="scientific">Saccharata proteae CBS 121410</name>
    <dbReference type="NCBI Taxonomy" id="1314787"/>
    <lineage>
        <taxon>Eukaryota</taxon>
        <taxon>Fungi</taxon>
        <taxon>Dikarya</taxon>
        <taxon>Ascomycota</taxon>
        <taxon>Pezizomycotina</taxon>
        <taxon>Dothideomycetes</taxon>
        <taxon>Dothideomycetes incertae sedis</taxon>
        <taxon>Botryosphaeriales</taxon>
        <taxon>Saccharataceae</taxon>
        <taxon>Saccharata</taxon>
    </lineage>
</organism>
<dbReference type="InterPro" id="IPR023753">
    <property type="entry name" value="FAD/NAD-binding_dom"/>
</dbReference>
<dbReference type="OrthoDB" id="1047367at2759"/>
<protein>
    <submittedName>
        <fullName evidence="5">FAD/NAD(P)-binding domain-containing protein</fullName>
    </submittedName>
</protein>
<evidence type="ECO:0000313" key="5">
    <source>
        <dbReference type="EMBL" id="KAF2086437.1"/>
    </source>
</evidence>
<sequence>MPHFTSSPLDVAIVGAGQGSLSAAITLRRAGHNVTMYERCDFANEVGASLSSASDGSRFLHKWGVDVASAKPVGEYPLGDYKANIDTHRALLASAFDHHKAIALDTSAGTITFENGTTGTADLIVAAEGIRSLFRGLICITSQFTASTCCCYRSIISATKLRSLGLDAVITNNAIEYWGGFGIHKIVMSPCSVGDVVSTYEFYPAAHNDLRQYGWNISASPQQLADTFPDLDHRARTMFLHAEDIKMCGAVQAIEDAGALGLMFGREGKEKYSFEEAMGLYKGLRKGRATRMQEASAKAREDLNERFGWSSANDRYEKLTIEEVCGYR</sequence>
<dbReference type="GO" id="GO:0004497">
    <property type="term" value="F:monooxygenase activity"/>
    <property type="evidence" value="ECO:0007669"/>
    <property type="project" value="UniProtKB-KW"/>
</dbReference>
<feature type="domain" description="FAD/NAD(P)-binding" evidence="4">
    <location>
        <begin position="10"/>
        <end position="132"/>
    </location>
</feature>
<name>A0A9P4HT76_9PEZI</name>
<dbReference type="AlphaFoldDB" id="A0A9P4HT76"/>
<evidence type="ECO:0000256" key="3">
    <source>
        <dbReference type="ARBA" id="ARBA00023033"/>
    </source>
</evidence>
<evidence type="ECO:0000259" key="4">
    <source>
        <dbReference type="Pfam" id="PF07992"/>
    </source>
</evidence>
<reference evidence="5" key="1">
    <citation type="journal article" date="2020" name="Stud. Mycol.">
        <title>101 Dothideomycetes genomes: a test case for predicting lifestyles and emergence of pathogens.</title>
        <authorList>
            <person name="Haridas S."/>
            <person name="Albert R."/>
            <person name="Binder M."/>
            <person name="Bloem J."/>
            <person name="Labutti K."/>
            <person name="Salamov A."/>
            <person name="Andreopoulos B."/>
            <person name="Baker S."/>
            <person name="Barry K."/>
            <person name="Bills G."/>
            <person name="Bluhm B."/>
            <person name="Cannon C."/>
            <person name="Castanera R."/>
            <person name="Culley D."/>
            <person name="Daum C."/>
            <person name="Ezra D."/>
            <person name="Gonzalez J."/>
            <person name="Henrissat B."/>
            <person name="Kuo A."/>
            <person name="Liang C."/>
            <person name="Lipzen A."/>
            <person name="Lutzoni F."/>
            <person name="Magnuson J."/>
            <person name="Mondo S."/>
            <person name="Nolan M."/>
            <person name="Ohm R."/>
            <person name="Pangilinan J."/>
            <person name="Park H.-J."/>
            <person name="Ramirez L."/>
            <person name="Alfaro M."/>
            <person name="Sun H."/>
            <person name="Tritt A."/>
            <person name="Yoshinaga Y."/>
            <person name="Zwiers L.-H."/>
            <person name="Turgeon B."/>
            <person name="Goodwin S."/>
            <person name="Spatafora J."/>
            <person name="Crous P."/>
            <person name="Grigoriev I."/>
        </authorList>
    </citation>
    <scope>NUCLEOTIDE SEQUENCE</scope>
    <source>
        <strain evidence="5">CBS 121410</strain>
    </source>
</reference>
<comment type="similarity">
    <text evidence="1">Belongs to the paxM FAD-dependent monooxygenase family.</text>
</comment>
<proteinExistence type="inferred from homology"/>
<gene>
    <name evidence="5" type="ORF">K490DRAFT_74400</name>
</gene>
<dbReference type="Pfam" id="PF07992">
    <property type="entry name" value="Pyr_redox_2"/>
    <property type="match status" value="1"/>
</dbReference>